<sequence length="1023" mass="109528">MELVLGVDVGGTYTDAVVVSGRKVISSCKRQTTLNRTEGIVSAIKGAIGNCNSQDIVRVCIGTTHFINAVVERSVDKLSRVAVVRLCGPASIALPPFSDFPSDLSSLVKASVHMISGGLEYNGSFISHLSVDEIKELGVDFLSRSSPVTNIVISGVFSPMTNPDSNQEVKVANILHSVSDSFSITLASKIGKLGILERENAAILNESLKAFSRRTIDEFKAALQSLQLNCPFYLTQNDGTLISVDEALEYPIFTFSSGSTNSMRGAMFLSGKEDGIVVDIGGTTTDVGVLVKGFPREASSQVKIGGVKTNFRVPNVVSIGLGGGSLVVSSDNSGEIQVGPNSVGMNLTSKAICFGGDVCTATDIALAAGICEDNNLPSNKKKEIISKFGGIIYPAMRNIHLKIEEVIDLVKTNKEDAVVILVGGGSILVDIKQSLKGAMRFIKPPHFEVANAVGAALGMIAGYSDSVESLSEAMKKVKVEFQDKPENEIRDEAQRRLVKECIDKAIENARQKGCHPGSEYVHEQSVMDVTYVPDMLRISVKVIGLLKDQQNLKVDDLATESKAVQDKSVSPSASTDSVWPYQCMKDITLDNEANLPPPRVNKDTGEWLLNEVDVECISIGAGILGCGGGGSPSIGCVAALNALKEGKEIKIVNPFRCKGGENCDLIAAVAFMGAPAVLCEKLFNGTETTLCLKTMQRLLAAGLYGGENDIDKLSSKGISASFFNLENKNQACIIDESTLPEITSETKRARQITGLMSAEIGGMNSIEPLLVGANMKLPVLDADGMGRAFPELQMYVPFMNGLNSYPCCVASEKGEIYVVSHVHTSKDLEDILRIKCVEMGMTCGICLPPVTLDEMFKDCIIHSYSRAWQLGRCVMRARKSHSNVVQAITKQQNGILLLTGKVVDIVRVTEGAFTGSVFIIKGTGLYSMFSIQINAKNENLVAREVNDNGAVGRVLATTPDLITVVDSDSGYPITTEEVKYGLRVSVLVLPADPKLLTDKAISVVGPQGFQMSDIDYIAPVSLL</sequence>
<organism evidence="5">
    <name type="scientific">Amphimedon queenslandica</name>
    <name type="common">Sponge</name>
    <dbReference type="NCBI Taxonomy" id="400682"/>
    <lineage>
        <taxon>Eukaryota</taxon>
        <taxon>Metazoa</taxon>
        <taxon>Porifera</taxon>
        <taxon>Demospongiae</taxon>
        <taxon>Heteroscleromorpha</taxon>
        <taxon>Haplosclerida</taxon>
        <taxon>Niphatidae</taxon>
        <taxon>Amphimedon</taxon>
    </lineage>
</organism>
<dbReference type="InterPro" id="IPR048350">
    <property type="entry name" value="S-Me-THD-like_C"/>
</dbReference>
<dbReference type="AlphaFoldDB" id="A0A1X7VB57"/>
<dbReference type="InterPro" id="IPR043129">
    <property type="entry name" value="ATPase_NBD"/>
</dbReference>
<dbReference type="SUPFAM" id="SSF53067">
    <property type="entry name" value="Actin-like ATPase domain"/>
    <property type="match status" value="2"/>
</dbReference>
<dbReference type="EnsemblMetazoa" id="XM_019994371.1">
    <property type="protein sequence ID" value="XP_019849930.1"/>
    <property type="gene ID" value="LOC100632786"/>
</dbReference>
<dbReference type="InParanoid" id="A0A1X7VB57"/>
<evidence type="ECO:0000313" key="5">
    <source>
        <dbReference type="EnsemblMetazoa" id="Aqu2.1.36762_001"/>
    </source>
</evidence>
<feature type="domain" description="S-Me-THD N-terminal" evidence="3">
    <location>
        <begin position="749"/>
        <end position="820"/>
    </location>
</feature>
<dbReference type="Proteomes" id="UP000007879">
    <property type="component" value="Unassembled WGS sequence"/>
</dbReference>
<dbReference type="InterPro" id="IPR002821">
    <property type="entry name" value="Hydantoinase_A"/>
</dbReference>
<dbReference type="PANTHER" id="PTHR11365">
    <property type="entry name" value="5-OXOPROLINASE RELATED"/>
    <property type="match status" value="1"/>
</dbReference>
<keyword evidence="6" id="KW-1185">Reference proteome</keyword>
<dbReference type="InterPro" id="IPR008040">
    <property type="entry name" value="Hydant_A_N"/>
</dbReference>
<dbReference type="Pfam" id="PF01968">
    <property type="entry name" value="Hydantoinase_A"/>
    <property type="match status" value="1"/>
</dbReference>
<dbReference type="InterPro" id="IPR024071">
    <property type="entry name" value="S-Me-THD_C_sf"/>
</dbReference>
<dbReference type="Gene3D" id="3.40.1610.10">
    <property type="entry name" value="CV3147-like domain"/>
    <property type="match status" value="1"/>
</dbReference>
<dbReference type="Gene3D" id="2.40.390.10">
    <property type="entry name" value="CV3147-like"/>
    <property type="match status" value="1"/>
</dbReference>
<dbReference type="InterPro" id="IPR010318">
    <property type="entry name" value="S-Me-THD_N"/>
</dbReference>
<evidence type="ECO:0000313" key="6">
    <source>
        <dbReference type="Proteomes" id="UP000007879"/>
    </source>
</evidence>
<evidence type="ECO:0000259" key="3">
    <source>
        <dbReference type="Pfam" id="PF06032"/>
    </source>
</evidence>
<dbReference type="Pfam" id="PF05378">
    <property type="entry name" value="Hydant_A_N"/>
    <property type="match status" value="1"/>
</dbReference>
<dbReference type="eggNOG" id="ENOG502QQBE">
    <property type="taxonomic scope" value="Eukaryota"/>
</dbReference>
<reference evidence="6" key="1">
    <citation type="journal article" date="2010" name="Nature">
        <title>The Amphimedon queenslandica genome and the evolution of animal complexity.</title>
        <authorList>
            <person name="Srivastava M."/>
            <person name="Simakov O."/>
            <person name="Chapman J."/>
            <person name="Fahey B."/>
            <person name="Gauthier M.E."/>
            <person name="Mitros T."/>
            <person name="Richards G.S."/>
            <person name="Conaco C."/>
            <person name="Dacre M."/>
            <person name="Hellsten U."/>
            <person name="Larroux C."/>
            <person name="Putnam N.H."/>
            <person name="Stanke M."/>
            <person name="Adamska M."/>
            <person name="Darling A."/>
            <person name="Degnan S.M."/>
            <person name="Oakley T.H."/>
            <person name="Plachetzki D.C."/>
            <person name="Zhai Y."/>
            <person name="Adamski M."/>
            <person name="Calcino A."/>
            <person name="Cummins S.F."/>
            <person name="Goodstein D.M."/>
            <person name="Harris C."/>
            <person name="Jackson D.J."/>
            <person name="Leys S.P."/>
            <person name="Shu S."/>
            <person name="Woodcroft B.J."/>
            <person name="Vervoort M."/>
            <person name="Kosik K.S."/>
            <person name="Manning G."/>
            <person name="Degnan B.M."/>
            <person name="Rokhsar D.S."/>
        </authorList>
    </citation>
    <scope>NUCLEOTIDE SEQUENCE [LARGE SCALE GENOMIC DNA]</scope>
</reference>
<accession>A0A1X7VB57</accession>
<dbReference type="PANTHER" id="PTHR11365:SF10">
    <property type="entry name" value="HYDANTOINASE_OXOPROLINASE"/>
    <property type="match status" value="1"/>
</dbReference>
<proteinExistence type="predicted"/>
<protein>
    <recommendedName>
        <fullName evidence="7">Hydantoinase/oxoprolinase N-terminal domain-containing protein</fullName>
    </recommendedName>
</protein>
<dbReference type="InterPro" id="IPR027479">
    <property type="entry name" value="S-Me-THD_N_sf"/>
</dbReference>
<name>A0A1X7VB57_AMPQE</name>
<dbReference type="Gene3D" id="3.30.420.40">
    <property type="match status" value="2"/>
</dbReference>
<feature type="domain" description="S-Me-THD N-terminal" evidence="3">
    <location>
        <begin position="613"/>
        <end position="700"/>
    </location>
</feature>
<feature type="domain" description="S-Me-THD-like C-terminal" evidence="4">
    <location>
        <begin position="826"/>
        <end position="1017"/>
    </location>
</feature>
<feature type="domain" description="Hydantoinase A/oxoprolinase" evidence="1">
    <location>
        <begin position="198"/>
        <end position="382"/>
    </location>
</feature>
<dbReference type="Pfam" id="PF06032">
    <property type="entry name" value="S-Me-THD_N"/>
    <property type="match status" value="2"/>
</dbReference>
<evidence type="ECO:0000259" key="4">
    <source>
        <dbReference type="Pfam" id="PF20906"/>
    </source>
</evidence>
<dbReference type="InterPro" id="IPR045079">
    <property type="entry name" value="Oxoprolinase-like"/>
</dbReference>
<dbReference type="GO" id="GO:0016787">
    <property type="term" value="F:hydrolase activity"/>
    <property type="evidence" value="ECO:0007669"/>
    <property type="project" value="InterPro"/>
</dbReference>
<dbReference type="EnsemblMetazoa" id="Aqu2.1.36762_001">
    <property type="protein sequence ID" value="Aqu2.1.36762_001"/>
    <property type="gene ID" value="Aqu2.1.36762"/>
</dbReference>
<evidence type="ECO:0000259" key="2">
    <source>
        <dbReference type="Pfam" id="PF05378"/>
    </source>
</evidence>
<feature type="domain" description="Hydantoinase/oxoprolinase N-terminal" evidence="2">
    <location>
        <begin position="5"/>
        <end position="177"/>
    </location>
</feature>
<dbReference type="SUPFAM" id="SSF160991">
    <property type="entry name" value="CV3147-like"/>
    <property type="match status" value="1"/>
</dbReference>
<evidence type="ECO:0000259" key="1">
    <source>
        <dbReference type="Pfam" id="PF01968"/>
    </source>
</evidence>
<dbReference type="Pfam" id="PF20906">
    <property type="entry name" value="S-Me-THD_C"/>
    <property type="match status" value="1"/>
</dbReference>
<reference evidence="5" key="2">
    <citation type="submission" date="2017-05" db="UniProtKB">
        <authorList>
            <consortium name="EnsemblMetazoa"/>
        </authorList>
    </citation>
    <scope>IDENTIFICATION</scope>
</reference>
<dbReference type="KEGG" id="aqu:100632786"/>
<dbReference type="OrthoDB" id="5404895at2759"/>
<evidence type="ECO:0008006" key="7">
    <source>
        <dbReference type="Google" id="ProtNLM"/>
    </source>
</evidence>
<gene>
    <name evidence="5" type="primary">100632786</name>
</gene>